<evidence type="ECO:0000259" key="6">
    <source>
        <dbReference type="Pfam" id="PF04932"/>
    </source>
</evidence>
<dbReference type="GO" id="GO:0016020">
    <property type="term" value="C:membrane"/>
    <property type="evidence" value="ECO:0007669"/>
    <property type="project" value="UniProtKB-SubCell"/>
</dbReference>
<dbReference type="STRING" id="1122997.GCA_000425285_02264"/>
<feature type="transmembrane region" description="Helical" evidence="5">
    <location>
        <begin position="184"/>
        <end position="203"/>
    </location>
</feature>
<feature type="transmembrane region" description="Helical" evidence="5">
    <location>
        <begin position="343"/>
        <end position="364"/>
    </location>
</feature>
<dbReference type="EMBL" id="LR134473">
    <property type="protein sequence ID" value="VEI03117.1"/>
    <property type="molecule type" value="Genomic_DNA"/>
</dbReference>
<dbReference type="AlphaFoldDB" id="A0A3S4UXJ6"/>
<dbReference type="InterPro" id="IPR051533">
    <property type="entry name" value="WaaL-like"/>
</dbReference>
<protein>
    <submittedName>
        <fullName evidence="7">Lipid A core - O-antigen ligase and related enzymes</fullName>
    </submittedName>
</protein>
<evidence type="ECO:0000256" key="5">
    <source>
        <dbReference type="SAM" id="Phobius"/>
    </source>
</evidence>
<feature type="transmembrane region" description="Helical" evidence="5">
    <location>
        <begin position="78"/>
        <end position="97"/>
    </location>
</feature>
<dbReference type="PANTHER" id="PTHR37422:SF13">
    <property type="entry name" value="LIPOPOLYSACCHARIDE BIOSYNTHESIS PROTEIN PA4999-RELATED"/>
    <property type="match status" value="1"/>
</dbReference>
<feature type="transmembrane region" description="Helical" evidence="5">
    <location>
        <begin position="30"/>
        <end position="47"/>
    </location>
</feature>
<evidence type="ECO:0000256" key="2">
    <source>
        <dbReference type="ARBA" id="ARBA00022692"/>
    </source>
</evidence>
<evidence type="ECO:0000313" key="8">
    <source>
        <dbReference type="Proteomes" id="UP000277858"/>
    </source>
</evidence>
<keyword evidence="7" id="KW-0436">Ligase</keyword>
<dbReference type="OrthoDB" id="3725511at2"/>
<dbReference type="Pfam" id="PF04932">
    <property type="entry name" value="Wzy_C"/>
    <property type="match status" value="1"/>
</dbReference>
<name>A0A3S4UXJ6_9ACTN</name>
<accession>A0A3S4UXJ6</accession>
<reference evidence="7 8" key="1">
    <citation type="submission" date="2018-12" db="EMBL/GenBank/DDBJ databases">
        <authorList>
            <consortium name="Pathogen Informatics"/>
        </authorList>
    </citation>
    <scope>NUCLEOTIDE SEQUENCE [LARGE SCALE GENOMIC DNA]</scope>
    <source>
        <strain evidence="7 8">NCTC13652</strain>
    </source>
</reference>
<evidence type="ECO:0000256" key="4">
    <source>
        <dbReference type="ARBA" id="ARBA00023136"/>
    </source>
</evidence>
<sequence length="469" mass="50563">MTTADRVALRDQDPGVDEAASGLLGRIGEWLLVICFMLVPVLTAWASTTTIAGLPPIRLLAVALLGLVVLLRHRIGVLVQVLLVVTAVWLAWGLFLAQGGPGYKELLGVAVGMVTVITMSMAASSHRWLILLCRGWLLGMIVTGLPGFAELATGKHLPNYLSGSSAWVRRSSVDIASFMVNPNLFAYFLVVGMTVMVVGWQLETGRVMRILYFVTALLTPVLVLFTGSRLCLAAVALLFGWMMLRSKVLTWTVAAVAVLGAVAAVLGGYLPRIMAAITLAIHDLSSTSGQSRLHLYQNGFWMLLHSAGLGIGPAQFQTAVLAAPWPTYASIDPHSGFTEVFTGYGVLIGCVLLALVTAAVVQAVRGDWRLNPARRGGTPYLQSLLMQAVAVSLLMSPMLAMANSSFLKGTVVWAQMGSLAVWCQALMSPRRWHLRDGLRISAGPDGRLSRRYRLVRRAVSDRALPITHE</sequence>
<feature type="domain" description="O-antigen ligase-related" evidence="6">
    <location>
        <begin position="215"/>
        <end position="347"/>
    </location>
</feature>
<feature type="transmembrane region" description="Helical" evidence="5">
    <location>
        <begin position="210"/>
        <end position="242"/>
    </location>
</feature>
<dbReference type="PANTHER" id="PTHR37422">
    <property type="entry name" value="TEICHURONIC ACID BIOSYNTHESIS PROTEIN TUAE"/>
    <property type="match status" value="1"/>
</dbReference>
<keyword evidence="8" id="KW-1185">Reference proteome</keyword>
<dbReference type="RefSeq" id="WP_051238551.1">
    <property type="nucleotide sequence ID" value="NZ_LR134473.1"/>
</dbReference>
<keyword evidence="2 5" id="KW-0812">Transmembrane</keyword>
<feature type="transmembrane region" description="Helical" evidence="5">
    <location>
        <begin position="129"/>
        <end position="149"/>
    </location>
</feature>
<comment type="subcellular location">
    <subcellularLocation>
        <location evidence="1">Membrane</location>
        <topology evidence="1">Multi-pass membrane protein</topology>
    </subcellularLocation>
</comment>
<dbReference type="Proteomes" id="UP000277858">
    <property type="component" value="Chromosome"/>
</dbReference>
<keyword evidence="4 5" id="KW-0472">Membrane</keyword>
<evidence type="ECO:0000256" key="1">
    <source>
        <dbReference type="ARBA" id="ARBA00004141"/>
    </source>
</evidence>
<organism evidence="7 8">
    <name type="scientific">Acidipropionibacterium jensenii</name>
    <dbReference type="NCBI Taxonomy" id="1749"/>
    <lineage>
        <taxon>Bacteria</taxon>
        <taxon>Bacillati</taxon>
        <taxon>Actinomycetota</taxon>
        <taxon>Actinomycetes</taxon>
        <taxon>Propionibacteriales</taxon>
        <taxon>Propionibacteriaceae</taxon>
        <taxon>Acidipropionibacterium</taxon>
    </lineage>
</organism>
<dbReference type="GO" id="GO:0016874">
    <property type="term" value="F:ligase activity"/>
    <property type="evidence" value="ECO:0007669"/>
    <property type="project" value="UniProtKB-KW"/>
</dbReference>
<feature type="transmembrane region" description="Helical" evidence="5">
    <location>
        <begin position="53"/>
        <end position="71"/>
    </location>
</feature>
<evidence type="ECO:0000313" key="7">
    <source>
        <dbReference type="EMBL" id="VEI03117.1"/>
    </source>
</evidence>
<keyword evidence="3 5" id="KW-1133">Transmembrane helix</keyword>
<feature type="transmembrane region" description="Helical" evidence="5">
    <location>
        <begin position="248"/>
        <end position="270"/>
    </location>
</feature>
<dbReference type="InterPro" id="IPR007016">
    <property type="entry name" value="O-antigen_ligase-rel_domated"/>
</dbReference>
<evidence type="ECO:0000256" key="3">
    <source>
        <dbReference type="ARBA" id="ARBA00022989"/>
    </source>
</evidence>
<feature type="transmembrane region" description="Helical" evidence="5">
    <location>
        <begin position="384"/>
        <end position="406"/>
    </location>
</feature>
<gene>
    <name evidence="7" type="ORF">NCTC13652_01315</name>
</gene>
<feature type="transmembrane region" description="Helical" evidence="5">
    <location>
        <begin position="103"/>
        <end position="122"/>
    </location>
</feature>
<proteinExistence type="predicted"/>